<feature type="region of interest" description="Disordered" evidence="1">
    <location>
        <begin position="128"/>
        <end position="272"/>
    </location>
</feature>
<protein>
    <submittedName>
        <fullName evidence="2">Uncharacterized protein</fullName>
    </submittedName>
</protein>
<reference evidence="3" key="1">
    <citation type="journal article" date="2008" name="Nat. Genet.">
        <title>The Pristionchus pacificus genome provides a unique perspective on nematode lifestyle and parasitism.</title>
        <authorList>
            <person name="Dieterich C."/>
            <person name="Clifton S.W."/>
            <person name="Schuster L.N."/>
            <person name="Chinwalla A."/>
            <person name="Delehaunty K."/>
            <person name="Dinkelacker I."/>
            <person name="Fulton L."/>
            <person name="Fulton R."/>
            <person name="Godfrey J."/>
            <person name="Minx P."/>
            <person name="Mitreva M."/>
            <person name="Roeseler W."/>
            <person name="Tian H."/>
            <person name="Witte H."/>
            <person name="Yang S.P."/>
            <person name="Wilson R.K."/>
            <person name="Sommer R.J."/>
        </authorList>
    </citation>
    <scope>NUCLEOTIDE SEQUENCE [LARGE SCALE GENOMIC DNA]</scope>
    <source>
        <strain evidence="3">PS312</strain>
    </source>
</reference>
<feature type="compositionally biased region" description="Acidic residues" evidence="1">
    <location>
        <begin position="511"/>
        <end position="531"/>
    </location>
</feature>
<feature type="compositionally biased region" description="Basic and acidic residues" evidence="1">
    <location>
        <begin position="214"/>
        <end position="235"/>
    </location>
</feature>
<reference evidence="2" key="2">
    <citation type="submission" date="2022-06" db="UniProtKB">
        <authorList>
            <consortium name="EnsemblMetazoa"/>
        </authorList>
    </citation>
    <scope>IDENTIFICATION</scope>
    <source>
        <strain evidence="2">PS312</strain>
    </source>
</reference>
<feature type="compositionally biased region" description="Basic and acidic residues" evidence="1">
    <location>
        <begin position="247"/>
        <end position="260"/>
    </location>
</feature>
<accession>A0A2A6C831</accession>
<dbReference type="EnsemblMetazoa" id="PPA34512.1">
    <property type="protein sequence ID" value="PPA34512.1"/>
    <property type="gene ID" value="WBGene00272881"/>
</dbReference>
<evidence type="ECO:0000313" key="2">
    <source>
        <dbReference type="EnsemblMetazoa" id="PPA34512.1"/>
    </source>
</evidence>
<feature type="compositionally biased region" description="Acidic residues" evidence="1">
    <location>
        <begin position="485"/>
        <end position="502"/>
    </location>
</feature>
<evidence type="ECO:0000313" key="3">
    <source>
        <dbReference type="Proteomes" id="UP000005239"/>
    </source>
</evidence>
<evidence type="ECO:0000256" key="1">
    <source>
        <dbReference type="SAM" id="MobiDB-lite"/>
    </source>
</evidence>
<dbReference type="Proteomes" id="UP000005239">
    <property type="component" value="Unassembled WGS sequence"/>
</dbReference>
<dbReference type="AlphaFoldDB" id="A0A2A6C831"/>
<dbReference type="PANTHER" id="PTHR22684">
    <property type="entry name" value="NULP1-RELATED"/>
    <property type="match status" value="1"/>
</dbReference>
<feature type="region of interest" description="Disordered" evidence="1">
    <location>
        <begin position="285"/>
        <end position="417"/>
    </location>
</feature>
<gene>
    <name evidence="2" type="primary">WBGene00272881</name>
</gene>
<feature type="compositionally biased region" description="Acidic residues" evidence="1">
    <location>
        <begin position="391"/>
        <end position="401"/>
    </location>
</feature>
<organism evidence="2 3">
    <name type="scientific">Pristionchus pacificus</name>
    <name type="common">Parasitic nematode worm</name>
    <dbReference type="NCBI Taxonomy" id="54126"/>
    <lineage>
        <taxon>Eukaryota</taxon>
        <taxon>Metazoa</taxon>
        <taxon>Ecdysozoa</taxon>
        <taxon>Nematoda</taxon>
        <taxon>Chromadorea</taxon>
        <taxon>Rhabditida</taxon>
        <taxon>Rhabditina</taxon>
        <taxon>Diplogasteromorpha</taxon>
        <taxon>Diplogasteroidea</taxon>
        <taxon>Neodiplogasteridae</taxon>
        <taxon>Pristionchus</taxon>
    </lineage>
</organism>
<keyword evidence="3" id="KW-1185">Reference proteome</keyword>
<dbReference type="SMART" id="SM00355">
    <property type="entry name" value="ZnF_C2H2"/>
    <property type="match status" value="2"/>
</dbReference>
<feature type="region of interest" description="Disordered" evidence="1">
    <location>
        <begin position="481"/>
        <end position="570"/>
    </location>
</feature>
<feature type="compositionally biased region" description="Low complexity" evidence="1">
    <location>
        <begin position="196"/>
        <end position="210"/>
    </location>
</feature>
<proteinExistence type="predicted"/>
<feature type="compositionally biased region" description="Low complexity" evidence="1">
    <location>
        <begin position="325"/>
        <end position="336"/>
    </location>
</feature>
<sequence>MYALRSLIQASKAKCESSANQGEPLAPVIAKALDVLERTSDANYDHDRVVSSLDSFGGMLMEETREQTADPSPVPRELVVGLLTVTHAALTEVTERRKHDDDARMVNNLDPECKDETRVLFMDVVEWEDDGQQEDEQVVKKQKKAPSKRSSDGPKRAPRGYAYISESSEDEDDEEQGGKKLKVVETSADSSDDCNTSVRTRSQSSSSGRPQRSRRVDYARLNGERAARGDGDGKSARPKRTASRTIDYAEDRAGSRRSGEEMDTGMDSRPASRACRVDYARLSGVTRTGPRYINRQVSRSASKRRANSAGSRGVAKRARTTSPMSSSGSQQGDGSSVKVKLEVGEEEEDGGETTMEGMEKGEERVKKTPQSAAKKKKKSTPKGYMYLTESDSSEEEEEEVGDTGASKKRKSKNPAKAYEKMQCTLCSFRTSTVFQMTAHLRVEHQTTVEKERIWFKCECGHMGRSNNHSQWNQCGGKRTTILQEDPTESSESSESEEEEDGEKEEKKKKDEDEETGKDESEEEEEEMGEEEEKGKEEGGKNGERKAGGQEMKKADKKRIEDSSDEEESSLDNPLCFLCKTRSKSCDAFLQHLRLAHRTTPLAHGYTIVCACGIAVNPGTVKHLRRGINDLQGFS</sequence>
<dbReference type="InterPro" id="IPR013087">
    <property type="entry name" value="Znf_C2H2_type"/>
</dbReference>
<name>A0A2A6C831_PRIPA</name>
<dbReference type="InterPro" id="IPR006994">
    <property type="entry name" value="TCF25/Rqc1"/>
</dbReference>
<accession>A0A8R1UKG8</accession>
<feature type="compositionally biased region" description="Basic and acidic residues" evidence="1">
    <location>
        <begin position="357"/>
        <end position="366"/>
    </location>
</feature>
<feature type="compositionally biased region" description="Basic and acidic residues" evidence="1">
    <location>
        <begin position="532"/>
        <end position="561"/>
    </location>
</feature>
<dbReference type="PANTHER" id="PTHR22684:SF0">
    <property type="entry name" value="RIBOSOME QUALITY CONTROL COMPLEX SUBUNIT TCF25"/>
    <property type="match status" value="1"/>
</dbReference>